<proteinExistence type="predicted"/>
<keyword evidence="1" id="KW-0238">DNA-binding</keyword>
<dbReference type="PANTHER" id="PTHR34605:SF4">
    <property type="entry name" value="DNA ADENINE METHYLTRANSFERASE"/>
    <property type="match status" value="1"/>
</dbReference>
<dbReference type="Pfam" id="PF00589">
    <property type="entry name" value="Phage_integrase"/>
    <property type="match status" value="1"/>
</dbReference>
<dbReference type="Gene3D" id="1.10.150.130">
    <property type="match status" value="1"/>
</dbReference>
<gene>
    <name evidence="5" type="ORF">ACFPZN_04405</name>
</gene>
<dbReference type="InterPro" id="IPR010998">
    <property type="entry name" value="Integrase_recombinase_N"/>
</dbReference>
<feature type="region of interest" description="Disordered" evidence="3">
    <location>
        <begin position="1"/>
        <end position="23"/>
    </location>
</feature>
<dbReference type="RefSeq" id="WP_378280374.1">
    <property type="nucleotide sequence ID" value="NZ_JBHSON010000004.1"/>
</dbReference>
<organism evidence="5 6">
    <name type="scientific">Actinomadura rugatobispora</name>
    <dbReference type="NCBI Taxonomy" id="1994"/>
    <lineage>
        <taxon>Bacteria</taxon>
        <taxon>Bacillati</taxon>
        <taxon>Actinomycetota</taxon>
        <taxon>Actinomycetes</taxon>
        <taxon>Streptosporangiales</taxon>
        <taxon>Thermomonosporaceae</taxon>
        <taxon>Actinomadura</taxon>
    </lineage>
</organism>
<dbReference type="Gene3D" id="1.10.443.10">
    <property type="entry name" value="Intergrase catalytic core"/>
    <property type="match status" value="1"/>
</dbReference>
<comment type="caution">
    <text evidence="5">The sequence shown here is derived from an EMBL/GenBank/DDBJ whole genome shotgun (WGS) entry which is preliminary data.</text>
</comment>
<dbReference type="SUPFAM" id="SSF56349">
    <property type="entry name" value="DNA breaking-rejoining enzymes"/>
    <property type="match status" value="1"/>
</dbReference>
<keyword evidence="2" id="KW-0233">DNA recombination</keyword>
<dbReference type="PANTHER" id="PTHR34605">
    <property type="entry name" value="PHAGE_INTEGRASE DOMAIN-CONTAINING PROTEIN"/>
    <property type="match status" value="1"/>
</dbReference>
<evidence type="ECO:0000313" key="5">
    <source>
        <dbReference type="EMBL" id="MFC5744852.1"/>
    </source>
</evidence>
<keyword evidence="6" id="KW-1185">Reference proteome</keyword>
<dbReference type="EMBL" id="JBHSON010000004">
    <property type="protein sequence ID" value="MFC5744852.1"/>
    <property type="molecule type" value="Genomic_DNA"/>
</dbReference>
<dbReference type="SUPFAM" id="SSF47823">
    <property type="entry name" value="lambda integrase-like, N-terminal domain"/>
    <property type="match status" value="1"/>
</dbReference>
<evidence type="ECO:0000256" key="1">
    <source>
        <dbReference type="ARBA" id="ARBA00023125"/>
    </source>
</evidence>
<evidence type="ECO:0000259" key="4">
    <source>
        <dbReference type="PROSITE" id="PS51898"/>
    </source>
</evidence>
<dbReference type="PROSITE" id="PS51898">
    <property type="entry name" value="TYR_RECOMBINASE"/>
    <property type="match status" value="1"/>
</dbReference>
<sequence>MSDHLSTRAPSESDSGGVPVSAPETGVSPLISSLINGQQNPALEEHSDSGLTLAETERLALLDAGADHYAQTLRPPNTVRAYERAWRRWDEFCDIVSLPPDTVSRGMLAGFVRWRWLAGDSPATIDTTLGGIATGLRDRGVPVDRDVTRKAREILRHEARQAAEAGEFRRGRGQAPAVTIPQLREMSAACPDDLGGLRDRALLVVGFSIAARRSELAGLLVADITLEQNGLRVTTRFGKKGGRSVGVARGRNTLTDPVRAWLAWREAAESEPADPALRCVDRWNHLGGAMSPRAVGERVTVCAERASFEDITGHSLRAGLATSARRAGKPIEKIADQGGWARNSAALLEYIRSVDQWEDNATADIGL</sequence>
<evidence type="ECO:0000256" key="3">
    <source>
        <dbReference type="SAM" id="MobiDB-lite"/>
    </source>
</evidence>
<dbReference type="InterPro" id="IPR013762">
    <property type="entry name" value="Integrase-like_cat_sf"/>
</dbReference>
<protein>
    <submittedName>
        <fullName evidence="5">Tyrosine-type recombinase/integrase</fullName>
    </submittedName>
</protein>
<dbReference type="InterPro" id="IPR011010">
    <property type="entry name" value="DNA_brk_join_enz"/>
</dbReference>
<accession>A0ABW0ZR82</accession>
<evidence type="ECO:0000313" key="6">
    <source>
        <dbReference type="Proteomes" id="UP001596074"/>
    </source>
</evidence>
<dbReference type="Proteomes" id="UP001596074">
    <property type="component" value="Unassembled WGS sequence"/>
</dbReference>
<name>A0ABW0ZR82_9ACTN</name>
<reference evidence="6" key="1">
    <citation type="journal article" date="2019" name="Int. J. Syst. Evol. Microbiol.">
        <title>The Global Catalogue of Microorganisms (GCM) 10K type strain sequencing project: providing services to taxonomists for standard genome sequencing and annotation.</title>
        <authorList>
            <consortium name="The Broad Institute Genomics Platform"/>
            <consortium name="The Broad Institute Genome Sequencing Center for Infectious Disease"/>
            <person name="Wu L."/>
            <person name="Ma J."/>
        </authorList>
    </citation>
    <scope>NUCLEOTIDE SEQUENCE [LARGE SCALE GENOMIC DNA]</scope>
    <source>
        <strain evidence="6">KCTC 42087</strain>
    </source>
</reference>
<dbReference type="InterPro" id="IPR052925">
    <property type="entry name" value="Phage_Integrase-like_Recomb"/>
</dbReference>
<feature type="domain" description="Tyr recombinase" evidence="4">
    <location>
        <begin position="173"/>
        <end position="364"/>
    </location>
</feature>
<evidence type="ECO:0000256" key="2">
    <source>
        <dbReference type="ARBA" id="ARBA00023172"/>
    </source>
</evidence>
<dbReference type="InterPro" id="IPR002104">
    <property type="entry name" value="Integrase_catalytic"/>
</dbReference>